<sequence>MTATTEIRSMTEQDLERGHALSQAVRWPHRREDWRLFHAVGRGLVATEDGAITGCAMSWLYGERLATIGMVIVDPALQGRGTGKRLMSDLIARAGARAIRLTATAAGRPLYERLGFVVSGSITQHQGQADAGAAVADERVRPAAEADWAAIEGLDAAATGGDRTALLHALRAQGRTAVLERDGRIVGFSVCRPFGRGHVVGPIVAASDDDAVALASVHVRDHAGAFLRVDTRRDDGPFAEFLSASGLVNVDRSVEMTRGEDERGGPVQVYGLASQALG</sequence>
<dbReference type="InterPro" id="IPR052729">
    <property type="entry name" value="Acyl/Acetyltrans_Enzymes"/>
</dbReference>
<dbReference type="OrthoDB" id="510731at2"/>
<dbReference type="GO" id="GO:0016747">
    <property type="term" value="F:acyltransferase activity, transferring groups other than amino-acyl groups"/>
    <property type="evidence" value="ECO:0007669"/>
    <property type="project" value="InterPro"/>
</dbReference>
<dbReference type="Gene3D" id="3.40.630.30">
    <property type="match status" value="1"/>
</dbReference>
<reference evidence="2 3" key="1">
    <citation type="journal article" date="2015" name="Genome Announc.">
        <title>Complete Genome Sequence of Methylobacterium aquaticum Strain 22A, Isolated from Racomitrium japonicum Moss.</title>
        <authorList>
            <person name="Tani A."/>
            <person name="Ogura Y."/>
            <person name="Hayashi T."/>
            <person name="Kimbara K."/>
        </authorList>
    </citation>
    <scope>NUCLEOTIDE SEQUENCE [LARGE SCALE GENOMIC DNA]</scope>
    <source>
        <strain evidence="2 3">MA-22A</strain>
    </source>
</reference>
<evidence type="ECO:0000259" key="1">
    <source>
        <dbReference type="PROSITE" id="PS51186"/>
    </source>
</evidence>
<dbReference type="PATRIC" id="fig|270351.10.peg.3036"/>
<dbReference type="Gene3D" id="3.40.630.90">
    <property type="match status" value="1"/>
</dbReference>
<dbReference type="PANTHER" id="PTHR47237:SF2">
    <property type="entry name" value="BLL4206 PROTEIN"/>
    <property type="match status" value="1"/>
</dbReference>
<dbReference type="PANTHER" id="PTHR47237">
    <property type="entry name" value="SLL0310 PROTEIN"/>
    <property type="match status" value="1"/>
</dbReference>
<dbReference type="Pfam" id="PF13508">
    <property type="entry name" value="Acetyltransf_7"/>
    <property type="match status" value="1"/>
</dbReference>
<dbReference type="PROSITE" id="PS51186">
    <property type="entry name" value="GNAT"/>
    <property type="match status" value="1"/>
</dbReference>
<dbReference type="InterPro" id="IPR041496">
    <property type="entry name" value="YitH/HolE_GNAT"/>
</dbReference>
<dbReference type="EMBL" id="AP014704">
    <property type="protein sequence ID" value="BAQ46299.1"/>
    <property type="molecule type" value="Genomic_DNA"/>
</dbReference>
<proteinExistence type="predicted"/>
<dbReference type="SUPFAM" id="SSF55729">
    <property type="entry name" value="Acyl-CoA N-acyltransferases (Nat)"/>
    <property type="match status" value="1"/>
</dbReference>
<keyword evidence="2" id="KW-0808">Transferase</keyword>
<dbReference type="AlphaFoldDB" id="A0A0C6FM92"/>
<organism evidence="2 3">
    <name type="scientific">Methylobacterium aquaticum</name>
    <dbReference type="NCBI Taxonomy" id="270351"/>
    <lineage>
        <taxon>Bacteria</taxon>
        <taxon>Pseudomonadati</taxon>
        <taxon>Pseudomonadota</taxon>
        <taxon>Alphaproteobacteria</taxon>
        <taxon>Hyphomicrobiales</taxon>
        <taxon>Methylobacteriaceae</taxon>
        <taxon>Methylobacterium</taxon>
    </lineage>
</organism>
<gene>
    <name evidence="2" type="primary">wecD</name>
    <name evidence="2" type="ORF">Maq22A_c15760</name>
</gene>
<dbReference type="InterPro" id="IPR016181">
    <property type="entry name" value="Acyl_CoA_acyltransferase"/>
</dbReference>
<dbReference type="Pfam" id="PF18014">
    <property type="entry name" value="Acetyltransf_18"/>
    <property type="match status" value="1"/>
</dbReference>
<evidence type="ECO:0000313" key="2">
    <source>
        <dbReference type="EMBL" id="BAQ46299.1"/>
    </source>
</evidence>
<dbReference type="STRING" id="270351.Maq22A_c15760"/>
<dbReference type="Proteomes" id="UP000061432">
    <property type="component" value="Chromosome"/>
</dbReference>
<feature type="domain" description="N-acetyltransferase" evidence="1">
    <location>
        <begin position="5"/>
        <end position="142"/>
    </location>
</feature>
<protein>
    <submittedName>
        <fullName evidence="2">Histone acetyltransferase HPA2 and related acetyltransferases</fullName>
    </submittedName>
</protein>
<reference evidence="3" key="2">
    <citation type="submission" date="2015-01" db="EMBL/GenBank/DDBJ databases">
        <title>Complete genome sequence of Methylobacterium aquaticum strain 22A.</title>
        <authorList>
            <person name="Tani A."/>
            <person name="Ogura Y."/>
            <person name="Hayashi T."/>
        </authorList>
    </citation>
    <scope>NUCLEOTIDE SEQUENCE [LARGE SCALE GENOMIC DNA]</scope>
    <source>
        <strain evidence="3">MA-22A</strain>
    </source>
</reference>
<evidence type="ECO:0000313" key="3">
    <source>
        <dbReference type="Proteomes" id="UP000061432"/>
    </source>
</evidence>
<accession>A0A0C6FM92</accession>
<dbReference type="CDD" id="cd04301">
    <property type="entry name" value="NAT_SF"/>
    <property type="match status" value="1"/>
</dbReference>
<dbReference type="InterPro" id="IPR000182">
    <property type="entry name" value="GNAT_dom"/>
</dbReference>
<name>A0A0C6FM92_9HYPH</name>
<dbReference type="KEGG" id="maqu:Maq22A_c15760"/>